<dbReference type="PANTHER" id="PTHR43861:SF1">
    <property type="entry name" value="TRANS-ACONITATE 2-METHYLTRANSFERASE"/>
    <property type="match status" value="1"/>
</dbReference>
<protein>
    <recommendedName>
        <fullName evidence="1">Methyltransferase type 11 domain-containing protein</fullName>
    </recommendedName>
</protein>
<dbReference type="InterPro" id="IPR029063">
    <property type="entry name" value="SAM-dependent_MTases_sf"/>
</dbReference>
<organism evidence="2 3">
    <name type="scientific">Amycolatopsis dongchuanensis</name>
    <dbReference type="NCBI Taxonomy" id="1070866"/>
    <lineage>
        <taxon>Bacteria</taxon>
        <taxon>Bacillati</taxon>
        <taxon>Actinomycetota</taxon>
        <taxon>Actinomycetes</taxon>
        <taxon>Pseudonocardiales</taxon>
        <taxon>Pseudonocardiaceae</taxon>
        <taxon>Amycolatopsis</taxon>
    </lineage>
</organism>
<name>A0ABP9QSR8_9PSEU</name>
<evidence type="ECO:0000313" key="3">
    <source>
        <dbReference type="Proteomes" id="UP001500192"/>
    </source>
</evidence>
<gene>
    <name evidence="2" type="ORF">GCM10023214_40050</name>
</gene>
<dbReference type="SUPFAM" id="SSF53335">
    <property type="entry name" value="S-adenosyl-L-methionine-dependent methyltransferases"/>
    <property type="match status" value="1"/>
</dbReference>
<dbReference type="CDD" id="cd02440">
    <property type="entry name" value="AdoMet_MTases"/>
    <property type="match status" value="1"/>
</dbReference>
<dbReference type="EMBL" id="BAABIB010000075">
    <property type="protein sequence ID" value="GAA5166801.1"/>
    <property type="molecule type" value="Genomic_DNA"/>
</dbReference>
<dbReference type="Gene3D" id="3.40.50.150">
    <property type="entry name" value="Vaccinia Virus protein VP39"/>
    <property type="match status" value="1"/>
</dbReference>
<feature type="domain" description="Methyltransferase type 11" evidence="1">
    <location>
        <begin position="47"/>
        <end position="140"/>
    </location>
</feature>
<comment type="caution">
    <text evidence="2">The sequence shown here is derived from an EMBL/GenBank/DDBJ whole genome shotgun (WGS) entry which is preliminary data.</text>
</comment>
<dbReference type="InterPro" id="IPR013216">
    <property type="entry name" value="Methyltransf_11"/>
</dbReference>
<reference evidence="3" key="1">
    <citation type="journal article" date="2019" name="Int. J. Syst. Evol. Microbiol.">
        <title>The Global Catalogue of Microorganisms (GCM) 10K type strain sequencing project: providing services to taxonomists for standard genome sequencing and annotation.</title>
        <authorList>
            <consortium name="The Broad Institute Genomics Platform"/>
            <consortium name="The Broad Institute Genome Sequencing Center for Infectious Disease"/>
            <person name="Wu L."/>
            <person name="Ma J."/>
        </authorList>
    </citation>
    <scope>NUCLEOTIDE SEQUENCE [LARGE SCALE GENOMIC DNA]</scope>
    <source>
        <strain evidence="3">JCM 18054</strain>
    </source>
</reference>
<dbReference type="Pfam" id="PF08241">
    <property type="entry name" value="Methyltransf_11"/>
    <property type="match status" value="1"/>
</dbReference>
<proteinExistence type="predicted"/>
<dbReference type="Proteomes" id="UP001500192">
    <property type="component" value="Unassembled WGS sequence"/>
</dbReference>
<dbReference type="PANTHER" id="PTHR43861">
    <property type="entry name" value="TRANS-ACONITATE 2-METHYLTRANSFERASE-RELATED"/>
    <property type="match status" value="1"/>
</dbReference>
<evidence type="ECO:0000313" key="2">
    <source>
        <dbReference type="EMBL" id="GAA5166801.1"/>
    </source>
</evidence>
<accession>A0ABP9QSR8</accession>
<keyword evidence="3" id="KW-1185">Reference proteome</keyword>
<sequence length="239" mass="26839">MRLMAETQYDELGHLYDEHSATNATNAYYDRPAILELAGEVAGKRVLDVGCAGGHLARQLVERGAKVTGIDLSATMIGLARRRCPEAEFHQADLARPLDFLPSDAFDLVTASLVLHYLEDWGPPLAELRRVLEPGGVLVLSVHHPEDWHWFDRPDYFRTEPVHDVFTVAGRPMPVRFYRRPLSASFRALRQAGFAVDQLVEPMPLPEAKQADPDFYPVLTTAPRFLYFRAISEEVPSGT</sequence>
<evidence type="ECO:0000259" key="1">
    <source>
        <dbReference type="Pfam" id="PF08241"/>
    </source>
</evidence>